<name>A0AAW2G1V9_9HYME</name>
<proteinExistence type="predicted"/>
<feature type="region of interest" description="Disordered" evidence="1">
    <location>
        <begin position="1"/>
        <end position="21"/>
    </location>
</feature>
<keyword evidence="3" id="KW-1185">Reference proteome</keyword>
<sequence>MSKTQGWGKDQRQDERADRNSLSHLPSSKVCLHDFGTPCIKTYF</sequence>
<protein>
    <submittedName>
        <fullName evidence="2">Uncharacterized protein</fullName>
    </submittedName>
</protein>
<gene>
    <name evidence="2" type="ORF">PUN28_008205</name>
</gene>
<evidence type="ECO:0000313" key="2">
    <source>
        <dbReference type="EMBL" id="KAL0120375.1"/>
    </source>
</evidence>
<organism evidence="2 3">
    <name type="scientific">Cardiocondyla obscurior</name>
    <dbReference type="NCBI Taxonomy" id="286306"/>
    <lineage>
        <taxon>Eukaryota</taxon>
        <taxon>Metazoa</taxon>
        <taxon>Ecdysozoa</taxon>
        <taxon>Arthropoda</taxon>
        <taxon>Hexapoda</taxon>
        <taxon>Insecta</taxon>
        <taxon>Pterygota</taxon>
        <taxon>Neoptera</taxon>
        <taxon>Endopterygota</taxon>
        <taxon>Hymenoptera</taxon>
        <taxon>Apocrita</taxon>
        <taxon>Aculeata</taxon>
        <taxon>Formicoidea</taxon>
        <taxon>Formicidae</taxon>
        <taxon>Myrmicinae</taxon>
        <taxon>Cardiocondyla</taxon>
    </lineage>
</organism>
<dbReference type="AlphaFoldDB" id="A0AAW2G1V9"/>
<evidence type="ECO:0000313" key="3">
    <source>
        <dbReference type="Proteomes" id="UP001430953"/>
    </source>
</evidence>
<feature type="compositionally biased region" description="Basic and acidic residues" evidence="1">
    <location>
        <begin position="9"/>
        <end position="21"/>
    </location>
</feature>
<evidence type="ECO:0000256" key="1">
    <source>
        <dbReference type="SAM" id="MobiDB-lite"/>
    </source>
</evidence>
<accession>A0AAW2G1V9</accession>
<dbReference type="EMBL" id="JADYXP020000007">
    <property type="protein sequence ID" value="KAL0120375.1"/>
    <property type="molecule type" value="Genomic_DNA"/>
</dbReference>
<reference evidence="2 3" key="1">
    <citation type="submission" date="2023-03" db="EMBL/GenBank/DDBJ databases">
        <title>High recombination rates correlate with genetic variation in Cardiocondyla obscurior ants.</title>
        <authorList>
            <person name="Errbii M."/>
        </authorList>
    </citation>
    <scope>NUCLEOTIDE SEQUENCE [LARGE SCALE GENOMIC DNA]</scope>
    <source>
        <strain evidence="2">Alpha-2009</strain>
        <tissue evidence="2">Whole body</tissue>
    </source>
</reference>
<dbReference type="Proteomes" id="UP001430953">
    <property type="component" value="Unassembled WGS sequence"/>
</dbReference>
<comment type="caution">
    <text evidence="2">The sequence shown here is derived from an EMBL/GenBank/DDBJ whole genome shotgun (WGS) entry which is preliminary data.</text>
</comment>